<evidence type="ECO:0000313" key="3">
    <source>
        <dbReference type="RefSeq" id="XP_027193711.1"/>
    </source>
</evidence>
<keyword evidence="2" id="KW-1185">Reference proteome</keyword>
<evidence type="ECO:0000256" key="1">
    <source>
        <dbReference type="SAM" id="Phobius"/>
    </source>
</evidence>
<evidence type="ECO:0000313" key="2">
    <source>
        <dbReference type="Proteomes" id="UP000515146"/>
    </source>
</evidence>
<name>A0A6P6XL69_DERPT</name>
<reference evidence="3" key="1">
    <citation type="submission" date="2025-08" db="UniProtKB">
        <authorList>
            <consortium name="RefSeq"/>
        </authorList>
    </citation>
    <scope>IDENTIFICATION</scope>
    <source>
        <strain evidence="3">Airmid</strain>
    </source>
</reference>
<protein>
    <submittedName>
        <fullName evidence="3">Uncharacterized protein LOC113788458</fullName>
    </submittedName>
</protein>
<feature type="transmembrane region" description="Helical" evidence="1">
    <location>
        <begin position="73"/>
        <end position="96"/>
    </location>
</feature>
<proteinExistence type="predicted"/>
<dbReference type="KEGG" id="dpte:113788458"/>
<gene>
    <name evidence="3" type="primary">LOC113788458</name>
</gene>
<feature type="transmembrane region" description="Helical" evidence="1">
    <location>
        <begin position="7"/>
        <end position="28"/>
    </location>
</feature>
<dbReference type="AlphaFoldDB" id="A0A6P6XL69"/>
<dbReference type="OrthoDB" id="10438616at2759"/>
<keyword evidence="1" id="KW-0472">Membrane</keyword>
<feature type="transmembrane region" description="Helical" evidence="1">
    <location>
        <begin position="167"/>
        <end position="191"/>
    </location>
</feature>
<organism evidence="2 3">
    <name type="scientific">Dermatophagoides pteronyssinus</name>
    <name type="common">European house dust mite</name>
    <dbReference type="NCBI Taxonomy" id="6956"/>
    <lineage>
        <taxon>Eukaryota</taxon>
        <taxon>Metazoa</taxon>
        <taxon>Ecdysozoa</taxon>
        <taxon>Arthropoda</taxon>
        <taxon>Chelicerata</taxon>
        <taxon>Arachnida</taxon>
        <taxon>Acari</taxon>
        <taxon>Acariformes</taxon>
        <taxon>Sarcoptiformes</taxon>
        <taxon>Astigmata</taxon>
        <taxon>Psoroptidia</taxon>
        <taxon>Analgoidea</taxon>
        <taxon>Pyroglyphidae</taxon>
        <taxon>Dermatophagoidinae</taxon>
        <taxon>Dermatophagoides</taxon>
    </lineage>
</organism>
<feature type="transmembrane region" description="Helical" evidence="1">
    <location>
        <begin position="34"/>
        <end position="52"/>
    </location>
</feature>
<feature type="transmembrane region" description="Helical" evidence="1">
    <location>
        <begin position="236"/>
        <end position="260"/>
    </location>
</feature>
<accession>A0A6P6XL69</accession>
<dbReference type="RefSeq" id="XP_027193711.1">
    <property type="nucleotide sequence ID" value="XM_027337910.1"/>
</dbReference>
<keyword evidence="1" id="KW-1133">Transmembrane helix</keyword>
<dbReference type="Proteomes" id="UP000515146">
    <property type="component" value="Unplaced"/>
</dbReference>
<keyword evidence="1" id="KW-0812">Transmembrane</keyword>
<feature type="transmembrane region" description="Helical" evidence="1">
    <location>
        <begin position="338"/>
        <end position="363"/>
    </location>
</feature>
<dbReference type="InParanoid" id="A0A6P6XL69"/>
<sequence>MNQIHSPYLRVFVLLHGAFGLQLLPITFTNQRSSIYLIINLLLNTITLYCIYYDSIVADSIVQHQSHKLYHHFLRLNFHLIYPIIYFCFIFNYLLYGYRIILLLDSPVFIHRSLMFDCRRNRLKALTIYLAVKLFWDHWSFVNNYHWIIILIYKFNWRQFKLLFGLYFYHIYIITTWFLLYYHQIVLYLTLQRIQQKLSAKSVIKNNNYNNFSFEKRLYRSIRNVSLKNQQIQSKFSLILAVIFLEHSIVTITSLCYLFLDQMGNEMNRPLSIYSHSLRFLIYFGLIEINRQNIQLFDQIERYFNCKIFNNNEGKKISSRFSQFSQLKLYRQYYPLSIFHFMNIDAITALELFFISLSFVLIISLA</sequence>